<feature type="compositionally biased region" description="Acidic residues" evidence="1">
    <location>
        <begin position="1115"/>
        <end position="1129"/>
    </location>
</feature>
<name>A0A1I7TEP4_9PELO</name>
<feature type="compositionally biased region" description="Acidic residues" evidence="1">
    <location>
        <begin position="1220"/>
        <end position="1235"/>
    </location>
</feature>
<protein>
    <submittedName>
        <fullName evidence="3">ELYS-bb domain-containing protein</fullName>
    </submittedName>
</protein>
<accession>A0A1I7TEP4</accession>
<organism evidence="2 3">
    <name type="scientific">Caenorhabditis tropicalis</name>
    <dbReference type="NCBI Taxonomy" id="1561998"/>
    <lineage>
        <taxon>Eukaryota</taxon>
        <taxon>Metazoa</taxon>
        <taxon>Ecdysozoa</taxon>
        <taxon>Nematoda</taxon>
        <taxon>Chromadorea</taxon>
        <taxon>Rhabditida</taxon>
        <taxon>Rhabditina</taxon>
        <taxon>Rhabditomorpha</taxon>
        <taxon>Rhabditoidea</taxon>
        <taxon>Rhabditidae</taxon>
        <taxon>Peloderinae</taxon>
        <taxon>Caenorhabditis</taxon>
    </lineage>
</organism>
<feature type="region of interest" description="Disordered" evidence="1">
    <location>
        <begin position="1101"/>
        <end position="1263"/>
    </location>
</feature>
<feature type="compositionally biased region" description="Low complexity" evidence="1">
    <location>
        <begin position="1377"/>
        <end position="1394"/>
    </location>
</feature>
<feature type="compositionally biased region" description="Polar residues" evidence="1">
    <location>
        <begin position="1446"/>
        <end position="1475"/>
    </location>
</feature>
<feature type="compositionally biased region" description="Basic and acidic residues" evidence="1">
    <location>
        <begin position="1204"/>
        <end position="1214"/>
    </location>
</feature>
<dbReference type="eggNOG" id="ENOG502TKKA">
    <property type="taxonomic scope" value="Eukaryota"/>
</dbReference>
<evidence type="ECO:0000313" key="2">
    <source>
        <dbReference type="Proteomes" id="UP000095282"/>
    </source>
</evidence>
<dbReference type="Proteomes" id="UP000095282">
    <property type="component" value="Unplaced"/>
</dbReference>
<feature type="compositionally biased region" description="Acidic residues" evidence="1">
    <location>
        <begin position="1157"/>
        <end position="1169"/>
    </location>
</feature>
<keyword evidence="2" id="KW-1185">Reference proteome</keyword>
<feature type="compositionally biased region" description="Acidic residues" evidence="1">
    <location>
        <begin position="1304"/>
        <end position="1314"/>
    </location>
</feature>
<evidence type="ECO:0000256" key="1">
    <source>
        <dbReference type="SAM" id="MobiDB-lite"/>
    </source>
</evidence>
<evidence type="ECO:0000313" key="3">
    <source>
        <dbReference type="WBParaSite" id="Csp11.Scaffold593.g5204.t1"/>
    </source>
</evidence>
<proteinExistence type="predicted"/>
<reference evidence="3" key="1">
    <citation type="submission" date="2016-11" db="UniProtKB">
        <authorList>
            <consortium name="WormBaseParasite"/>
        </authorList>
    </citation>
    <scope>IDENTIFICATION</scope>
</reference>
<feature type="compositionally biased region" description="Basic and acidic residues" evidence="1">
    <location>
        <begin position="1181"/>
        <end position="1197"/>
    </location>
</feature>
<dbReference type="WBParaSite" id="Csp11.Scaffold593.g5204.t1">
    <property type="protein sequence ID" value="Csp11.Scaffold593.g5204.t1"/>
    <property type="gene ID" value="Csp11.Scaffold593.g5204"/>
</dbReference>
<feature type="region of interest" description="Disordered" evidence="1">
    <location>
        <begin position="1300"/>
        <end position="1493"/>
    </location>
</feature>
<feature type="compositionally biased region" description="Basic and acidic residues" evidence="1">
    <location>
        <begin position="1130"/>
        <end position="1140"/>
    </location>
</feature>
<dbReference type="STRING" id="1561998.A0A1I7TEP4"/>
<feature type="compositionally biased region" description="Basic residues" evidence="1">
    <location>
        <begin position="1476"/>
        <end position="1485"/>
    </location>
</feature>
<sequence length="1493" mass="171554">MSFFFFINIEKEDILWRRQLPYIVNFVNNTCQIFDIESERITHSFVFPYDSELIDVDYFPSKEGQLGILVGVQDSHQSWGSQHFVVALATEPNSPSMRITHTADVPSRITVVKTLFSSADMSEGNQEQSLKLYHKLMSWQHVVAIGCNDCQCHLAHLIPFESSSETSVKIQSNPRNLINLMSAFVDDSVLQYTLSDGSYREYSESDVFISALSLMPRSRTLLVGLSMGGILAASLNPSNQMMFLELRHERLIRKIAPLEPEDDPDKFEYFIAAVDSSPRHPIMIQLWRGSFKTFEKVDRNEIYDRPYFNVCLEHKILFGEKWISVNPIVNEREHLMTTRKRSTEESQMNISQTFGATSNRNSVILTYQRKKINGENTQGEPVYIVEGAIFDIDAWYYKRVPGRVSTDGTILKQCAFLSTIKTDIRSEGVKDIGILTLKATDSTRFTSLVSDADQLFYPSAISYDRVFVAKNNSIDWMKIQNLQDTIIDKCAAKLPFFIKNSELISNVIIAAGLVRKNILSGSPNSSAAVINYSELTTDQKVLLNLIVYYGKVEEFKKLSTCPEINETLKREIAEWAIHEAVDYKRTISDKMVSLFQGKSIDLSPLAEDSFTQGIKLFRVIYEYLKNCSRVLKNSRLHNLSHSVKCMRYHTKLTYQFILYGLIPVDQNRLQIMIDMHSKRKMEAIKNSSSLPIQSVVRNLERLAPKAQFWNDVPHNEWYPPTPLDLLESILNVSIPERFKRDLVVQYVIDWIRSSPEVPSYTERQFAIEVIKIMSNEMLDVDLEKIYYIMDEEKNALRVNQQSDEMKALGEKVFSMQNEELTYEKVWKDGVPMNVSISQKDMERFEKRIKMQMEESSSKLPLLDPETEILYQIFLYEKGLFKAMSSEAIETNRFLMELMPGLLRKKQTIYTSPKKTRKEKEIEDSVRTMFEIDRRRQEAENPLLFANFDSNSDSKRRMREDETSNTSICTFVPPTAKKIKQWKKSDYINQNSPIAIPNNSSITSQIISDDPGQHSEINMLIATPARYYKRPNDLETEFLSPSVDRAPRLPAQNSILKTAKDVQSANRGRIRFHESVPVGAEESIEIPKGLKLDFAILEDKEEEETMTTRKSRTVEVQEEVMEEEMEEEEQTENRNSDKVLAGEDENEECIEMEKSFENQDEFDVLDEETETNSGNNEEQEAEEKKEKEEIDEHEKDEKEEQFDAIGKKTFDEIIRSSEIQSEGDSEPIEDLEDDLKEAEHEEAVEKWENLKTSCEIQEDDDIPENLKESVKAARFVEGMDVQQTKVQQTNEVISENKNIELSFEVQEETDEDIEEDRPSRNTRSSSIQRTPVKVTRTRSSSVAKEETPASVRSTRRSSSRAKSPSVTKTPAKESGRISRSGSAAKKSVSRSSSVESEAKEINTPKRGRPRKSSSTTPSKDTRKREGVDEDETETPNKRRRGRPRLTSLKSIPEESNQPSTSSQHYETAVNETTLQRSVRHSSKRSTRNSSQDPN</sequence>
<feature type="compositionally biased region" description="Basic and acidic residues" evidence="1">
    <location>
        <begin position="1236"/>
        <end position="1248"/>
    </location>
</feature>